<organism evidence="4 5">
    <name type="scientific">Bodo saltans</name>
    <name type="common">Flagellated protozoan</name>
    <dbReference type="NCBI Taxonomy" id="75058"/>
    <lineage>
        <taxon>Eukaryota</taxon>
        <taxon>Discoba</taxon>
        <taxon>Euglenozoa</taxon>
        <taxon>Kinetoplastea</taxon>
        <taxon>Metakinetoplastina</taxon>
        <taxon>Eubodonida</taxon>
        <taxon>Bodonidae</taxon>
        <taxon>Bodo</taxon>
    </lineage>
</organism>
<dbReference type="Pfam" id="PF13598">
    <property type="entry name" value="DUF4139"/>
    <property type="match status" value="1"/>
</dbReference>
<feature type="coiled-coil region" evidence="1">
    <location>
        <begin position="163"/>
        <end position="190"/>
    </location>
</feature>
<gene>
    <name evidence="4" type="ORF">BSAL_33030</name>
</gene>
<dbReference type="PANTHER" id="PTHR31005:SF8">
    <property type="entry name" value="DUF4139 DOMAIN-CONTAINING PROTEIN"/>
    <property type="match status" value="1"/>
</dbReference>
<dbReference type="VEuPathDB" id="TriTrypDB:BSAL_33030"/>
<dbReference type="Proteomes" id="UP000051952">
    <property type="component" value="Unassembled WGS sequence"/>
</dbReference>
<proteinExistence type="predicted"/>
<dbReference type="InterPro" id="IPR037291">
    <property type="entry name" value="DUF4139"/>
</dbReference>
<dbReference type="EMBL" id="CYKH01001946">
    <property type="protein sequence ID" value="CUG91628.1"/>
    <property type="molecule type" value="Genomic_DNA"/>
</dbReference>
<accession>A0A0S4JNB4</accession>
<reference evidence="5" key="1">
    <citation type="submission" date="2015-09" db="EMBL/GenBank/DDBJ databases">
        <authorList>
            <consortium name="Pathogen Informatics"/>
        </authorList>
    </citation>
    <scope>NUCLEOTIDE SEQUENCE [LARGE SCALE GENOMIC DNA]</scope>
    <source>
        <strain evidence="5">Lake Konstanz</strain>
    </source>
</reference>
<keyword evidence="1" id="KW-0175">Coiled coil</keyword>
<dbReference type="AlphaFoldDB" id="A0A0S4JNB4"/>
<protein>
    <recommendedName>
        <fullName evidence="3">DUF4139 domain-containing protein</fullName>
    </recommendedName>
</protein>
<evidence type="ECO:0000256" key="1">
    <source>
        <dbReference type="SAM" id="Coils"/>
    </source>
</evidence>
<evidence type="ECO:0000256" key="2">
    <source>
        <dbReference type="SAM" id="MobiDB-lite"/>
    </source>
</evidence>
<feature type="domain" description="DUF4139" evidence="3">
    <location>
        <begin position="221"/>
        <end position="553"/>
    </location>
</feature>
<dbReference type="PANTHER" id="PTHR31005">
    <property type="entry name" value="DUF4139 DOMAIN-CONTAINING PROTEIN"/>
    <property type="match status" value="1"/>
</dbReference>
<keyword evidence="5" id="KW-1185">Reference proteome</keyword>
<dbReference type="OrthoDB" id="10068793at2759"/>
<evidence type="ECO:0000259" key="3">
    <source>
        <dbReference type="Pfam" id="PF13598"/>
    </source>
</evidence>
<name>A0A0S4JNB4_BODSA</name>
<sequence length="565" mass="63125">MARRIDVDSTLAMVTVYNNRAQLFHLATLELTPLTPNEDVVLVFSKGQWSEANRSTLQVNIKEGGNAIILRSVQFRTITSVEDVRPQKQALRDEIEVLVKEQRERKDELFVVKSTYDVYKAILNKVNNTSRNEDDVKYSETVTNFVLDPVAQEKMTSFVLTNLRDLTTKTREIEAKVEDVDRRLAQARSKLTACGGDEKRTSTEVAEVQIVVNAATKLQLLLSYITNNASWTPSYDLRVDSKQKVMTVHYNAVVRQSTLTDWNKVQLELSTASPHVGGDSPTLTKWNISLRPPYSSNRNTYGPSGGAAPPPPGMMMQQMMTNVMPTAPLAPPRPSAARPAMAESASVTTSSTSTTFAIVGRQTIKSDNTDVKVTVTQSDLPVHLRYSTVPKLDQHTYLKAKAINTTGCILLPGSVNTFADNQFIGKSTMDSTAPDEEFWTFLGVDDDVSCTRKLAHRRFVDKSGFMGAKKTRVEYKYVFTAKNGKRSAEELVVWDQFPVVEDKKISVSVTCPTKDANPGVRFEVNNLNAIEWFWDLKSNSTQTFEYSFHVDYPTDERITGLDGVS</sequence>
<dbReference type="InterPro" id="IPR011935">
    <property type="entry name" value="CHP02231"/>
</dbReference>
<dbReference type="NCBIfam" id="TIGR02231">
    <property type="entry name" value="mucoidy inhibitor MuiA family protein"/>
    <property type="match status" value="1"/>
</dbReference>
<feature type="region of interest" description="Disordered" evidence="2">
    <location>
        <begin position="291"/>
        <end position="312"/>
    </location>
</feature>
<dbReference type="OMA" id="PCALWRP"/>
<evidence type="ECO:0000313" key="5">
    <source>
        <dbReference type="Proteomes" id="UP000051952"/>
    </source>
</evidence>
<evidence type="ECO:0000313" key="4">
    <source>
        <dbReference type="EMBL" id="CUG91628.1"/>
    </source>
</evidence>